<dbReference type="Pfam" id="PF14392">
    <property type="entry name" value="zf-CCHC_4"/>
    <property type="match status" value="1"/>
</dbReference>
<dbReference type="InterPro" id="IPR025558">
    <property type="entry name" value="DUF4283"/>
</dbReference>
<dbReference type="GO" id="GO:0008270">
    <property type="term" value="F:zinc ion binding"/>
    <property type="evidence" value="ECO:0007669"/>
    <property type="project" value="UniProtKB-KW"/>
</dbReference>
<evidence type="ECO:0000256" key="1">
    <source>
        <dbReference type="PROSITE-ProRule" id="PRU00047"/>
    </source>
</evidence>
<name>A0A5C7IRI6_9ROSI</name>
<gene>
    <name evidence="4" type="ORF">EZV62_000509</name>
</gene>
<dbReference type="PROSITE" id="PS50158">
    <property type="entry name" value="ZF_CCHC"/>
    <property type="match status" value="1"/>
</dbReference>
<keyword evidence="1" id="KW-0862">Zinc</keyword>
<feature type="compositionally biased region" description="Pro residues" evidence="2">
    <location>
        <begin position="306"/>
        <end position="315"/>
    </location>
</feature>
<evidence type="ECO:0000313" key="4">
    <source>
        <dbReference type="EMBL" id="TXG71930.1"/>
    </source>
</evidence>
<comment type="caution">
    <text evidence="4">The sequence shown here is derived from an EMBL/GenBank/DDBJ whole genome shotgun (WGS) entry which is preliminary data.</text>
</comment>
<dbReference type="InterPro" id="IPR025836">
    <property type="entry name" value="Zn_knuckle_CX2CX4HX4C"/>
</dbReference>
<dbReference type="GO" id="GO:0003676">
    <property type="term" value="F:nucleic acid binding"/>
    <property type="evidence" value="ECO:0007669"/>
    <property type="project" value="InterPro"/>
</dbReference>
<reference evidence="5" key="1">
    <citation type="journal article" date="2019" name="Gigascience">
        <title>De novo genome assembly of the endangered Acer yangbiense, a plant species with extremely small populations endemic to Yunnan Province, China.</title>
        <authorList>
            <person name="Yang J."/>
            <person name="Wariss H.M."/>
            <person name="Tao L."/>
            <person name="Zhang R."/>
            <person name="Yun Q."/>
            <person name="Hollingsworth P."/>
            <person name="Dao Z."/>
            <person name="Luo G."/>
            <person name="Guo H."/>
            <person name="Ma Y."/>
            <person name="Sun W."/>
        </authorList>
    </citation>
    <scope>NUCLEOTIDE SEQUENCE [LARGE SCALE GENOMIC DNA]</scope>
    <source>
        <strain evidence="5">cv. Malutang</strain>
    </source>
</reference>
<dbReference type="InterPro" id="IPR001878">
    <property type="entry name" value="Znf_CCHC"/>
</dbReference>
<dbReference type="AlphaFoldDB" id="A0A5C7IRI6"/>
<accession>A0A5C7IRI6</accession>
<evidence type="ECO:0000256" key="2">
    <source>
        <dbReference type="SAM" id="MobiDB-lite"/>
    </source>
</evidence>
<organism evidence="4 5">
    <name type="scientific">Acer yangbiense</name>
    <dbReference type="NCBI Taxonomy" id="1000413"/>
    <lineage>
        <taxon>Eukaryota</taxon>
        <taxon>Viridiplantae</taxon>
        <taxon>Streptophyta</taxon>
        <taxon>Embryophyta</taxon>
        <taxon>Tracheophyta</taxon>
        <taxon>Spermatophyta</taxon>
        <taxon>Magnoliopsida</taxon>
        <taxon>eudicotyledons</taxon>
        <taxon>Gunneridae</taxon>
        <taxon>Pentapetalae</taxon>
        <taxon>rosids</taxon>
        <taxon>malvids</taxon>
        <taxon>Sapindales</taxon>
        <taxon>Sapindaceae</taxon>
        <taxon>Hippocastanoideae</taxon>
        <taxon>Acereae</taxon>
        <taxon>Acer</taxon>
    </lineage>
</organism>
<dbReference type="Pfam" id="PF14111">
    <property type="entry name" value="DUF4283"/>
    <property type="match status" value="1"/>
</dbReference>
<dbReference type="InterPro" id="IPR040256">
    <property type="entry name" value="At4g02000-like"/>
</dbReference>
<evidence type="ECO:0000259" key="3">
    <source>
        <dbReference type="PROSITE" id="PS50158"/>
    </source>
</evidence>
<dbReference type="PANTHER" id="PTHR31286:SF167">
    <property type="entry name" value="OS09G0268800 PROTEIN"/>
    <property type="match status" value="1"/>
</dbReference>
<protein>
    <recommendedName>
        <fullName evidence="3">CCHC-type domain-containing protein</fullName>
    </recommendedName>
</protein>
<dbReference type="PANTHER" id="PTHR31286">
    <property type="entry name" value="GLYCINE-RICH CELL WALL STRUCTURAL PROTEIN 1.8-LIKE"/>
    <property type="match status" value="1"/>
</dbReference>
<feature type="domain" description="CCHC-type" evidence="3">
    <location>
        <begin position="159"/>
        <end position="172"/>
    </location>
</feature>
<feature type="region of interest" description="Disordered" evidence="2">
    <location>
        <begin position="291"/>
        <end position="384"/>
    </location>
</feature>
<proteinExistence type="predicted"/>
<keyword evidence="1" id="KW-0863">Zinc-finger</keyword>
<evidence type="ECO:0000313" key="5">
    <source>
        <dbReference type="Proteomes" id="UP000323000"/>
    </source>
</evidence>
<dbReference type="Proteomes" id="UP000323000">
    <property type="component" value="Chromosome 1"/>
</dbReference>
<keyword evidence="5" id="KW-1185">Reference proteome</keyword>
<dbReference type="OrthoDB" id="1738329at2759"/>
<keyword evidence="1" id="KW-0479">Metal-binding</keyword>
<dbReference type="EMBL" id="VAHF01000001">
    <property type="protein sequence ID" value="TXG71930.1"/>
    <property type="molecule type" value="Genomic_DNA"/>
</dbReference>
<sequence>MSEETSIDRVKDVNRCLVGKVISYKKVNIEAFKGLIEQIWSPFGQVEVESVGDNLFIFYFNNGEDRNRVLQRGPWHFGNSLIVLEKSTEEGNVSKLGFNCTDFWVQIHDILILCMNRRTAKWLAEQIGEVVEIPSESRECQTDEVTLVSLKYEKLPDFCYACGRIGHGMKECLDEEARKMALEGPLTRFGSWLKATAPNKSKPRFNSQGLVVIREKNLHKAMERGNACKRKVMFDQSDIDNRSSKKGKASIPKTEAMISVEPVGEPINNSAKEEKELFNVDHTPPHAYPPINNPSAAEEEEVTMDYPPPHAPNPPSAEEEEVTMDYSPPRTNHPPSAEEDELNVDYSPPRAHPSVNNTPAVEEELNVGYTPQHAHPSINNPPKA</sequence>